<sequence length="1707" mass="188869">MWMPGLEQAEGEPWPPNRRRVEHDMVLQPRGPVWFLVSKCFHEEHRPRAVIAFLTPSAYPPLTLIEFHHFSIGNRAVVILPTLFKGTPMNGRLKKLVKVPNLDRLKPIWSSRPSRDSQSALPTERATDPQFAPPTEIPTDSHSLPPPERPINSQSKPPTELGPSGSGSGTGIEEQTQNLPHNHVSIPWNAMRTALRVLEKNSDGLPPLKAVVGLLVACLDLTIDVIHNREEYDKLALELAAMANDLEPYAKQLMERGDGGSVALIIKSINEELTQIKDKLGRGKFKRAMDASEDKDDIVNRYRKIDSLFRRLLSDITLRTHIEIGKLREATDATLLRTLEPVHDARYNSAYSTTVERRGCTASTREQILEDLRTWANDPTGAKVFWLNGMAGTGKTTILYSFCQWLEDNSRLGGNFFCSRSSTSCRSLNKILPSLAYQLAHYSPAFRSQLCTILEDHQSPQTLNVGSQFKWVIETPFEKSKEAIPEGVVIVIDALDECENASETRLFLETLIKFASRLPVKFIIASRPEPIIVTKMQSPGFSPSTVHLHDIEQSLVEADIRKYLEEALSSMSPAPSQGILDELARRSGKLFIYAATVARYINPEVVKPNLSGRRLQAILDISSPISSIRYREVDYLYTTILDGAFDTNEYEVEELENAALILRTVVCAMEPMSMTALSVLLALKHEEVENTLSRLQSVLHVQEGPTGRVSILHASFPDLLFNESRSDRFHCDPGEFHSSLSCFCFCVMEKELRFNICDLQTSFLLDSDVPDLQQKIERNISDALFYSCKHWGNHLVKSSFAEDIHTKLVRFLEKHLLFWMEVLNVKRHIMAGPKILLSALSWLKVSLFCQLNSVGQLKSAQKENSCESNDTNKRLYDAKEFVEAFSMSTCNKSTAHIYISALPLCYKSNFVHENYWTKTQGLISVSGSSVKEKHSRPIATWYMDYGVHSIAFSHNGTSFATGTNDGVRIYGVDSGEIIAGPFIGASRPRPFSSDTIVTFSPDNTKLASVCHDTICIWDVQTGNLIAGPLREPTAFVTSLSFSQDSKKLVSGAYDGTIIVWDSTTGDVISGPLQSTGDVKAVGFTHDGFKIVSVSNDRRICLWDAEKGAILSGPFEATSIVHGNDYLSSVALSSDRSNVAMGFSSGNVLIMDASTGAVVIGPFTCNTNLDGLAFTHDGKKLVSRHTSGFRVWDAQTGTLQTHLFASATPQCFAIAPTPVGTTLKIISVRYAGNIIDVWNTSNEEATMAGSPSAHGSIQRRVSSLAYSPDGCVIAAGFFNGCVGLWDAQTGKEILLPLQVHNRNDYVYICFSPDGANFATALSPMFYSSNNHEPVRLWDTQTGNMIGELLVGPSELGPVNSLTYSHDGSMIAWSVHHSIARPATSPSFIPSSLLFEGKESKDDDDSEDSAEDDQHANAIIIWDLRSGRAIRKLMQGRVGYRMSVAFSPDDTILISGTRDELTMWSVDAWKVIWRARLKPAGASVRSIAFSPDGTRFASGSSDGQLRLWNTTTREPIPFHWGGRSQDPIISIAFLTDGKKVLTAAASGDIRLLDVGTGGILGQIDIPASKIASVAVSPGCSHLATYEEVATAHPHFIRVWEVENALATAQGMDKGDSIRSEFYNEDSNDLAFYSTRSVKLAMSRIAEYDYNTGFMKVDDRNIFWTSADFRESLCYAHNTLVFGPYGTTLMDYSSMNLCIGKKWVNCWLAQ</sequence>
<feature type="domain" description="Nephrocystin 3-like N-terminal" evidence="5">
    <location>
        <begin position="364"/>
        <end position="527"/>
    </location>
</feature>
<dbReference type="InterPro" id="IPR001680">
    <property type="entry name" value="WD40_rpt"/>
</dbReference>
<feature type="repeat" description="WD" evidence="3">
    <location>
        <begin position="1260"/>
        <end position="1294"/>
    </location>
</feature>
<dbReference type="Pfam" id="PF24883">
    <property type="entry name" value="NPHP3_N"/>
    <property type="match status" value="1"/>
</dbReference>
<dbReference type="SUPFAM" id="SSF50978">
    <property type="entry name" value="WD40 repeat-like"/>
    <property type="match status" value="2"/>
</dbReference>
<keyword evidence="2" id="KW-0677">Repeat</keyword>
<dbReference type="InterPro" id="IPR059179">
    <property type="entry name" value="MLKL-like_MCAfunc"/>
</dbReference>
<dbReference type="InterPro" id="IPR015943">
    <property type="entry name" value="WD40/YVTN_repeat-like_dom_sf"/>
</dbReference>
<name>A0A8H4VK82_9AGAR</name>
<dbReference type="PROSITE" id="PS00678">
    <property type="entry name" value="WD_REPEATS_1"/>
    <property type="match status" value="2"/>
</dbReference>
<feature type="region of interest" description="Disordered" evidence="4">
    <location>
        <begin position="107"/>
        <end position="175"/>
    </location>
</feature>
<dbReference type="SMART" id="SM00320">
    <property type="entry name" value="WD40"/>
    <property type="match status" value="10"/>
</dbReference>
<dbReference type="CDD" id="cd21037">
    <property type="entry name" value="MLKL_NTD"/>
    <property type="match status" value="1"/>
</dbReference>
<dbReference type="InterPro" id="IPR011044">
    <property type="entry name" value="Quino_amine_DH_bsu"/>
</dbReference>
<dbReference type="SUPFAM" id="SSF52540">
    <property type="entry name" value="P-loop containing nucleoside triphosphate hydrolases"/>
    <property type="match status" value="1"/>
</dbReference>
<dbReference type="InterPro" id="IPR019775">
    <property type="entry name" value="WD40_repeat_CS"/>
</dbReference>
<dbReference type="EMBL" id="JAACJL010000047">
    <property type="protein sequence ID" value="KAF4612687.1"/>
    <property type="molecule type" value="Genomic_DNA"/>
</dbReference>
<dbReference type="PROSITE" id="PS50082">
    <property type="entry name" value="WD_REPEATS_2"/>
    <property type="match status" value="4"/>
</dbReference>
<evidence type="ECO:0000256" key="3">
    <source>
        <dbReference type="PROSITE-ProRule" id="PRU00221"/>
    </source>
</evidence>
<feature type="repeat" description="WD" evidence="3">
    <location>
        <begin position="1078"/>
        <end position="1112"/>
    </location>
</feature>
<proteinExistence type="predicted"/>
<reference evidence="6 7" key="1">
    <citation type="submission" date="2019-12" db="EMBL/GenBank/DDBJ databases">
        <authorList>
            <person name="Floudas D."/>
            <person name="Bentzer J."/>
            <person name="Ahren D."/>
            <person name="Johansson T."/>
            <person name="Persson P."/>
            <person name="Tunlid A."/>
        </authorList>
    </citation>
    <scope>NUCLEOTIDE SEQUENCE [LARGE SCALE GENOMIC DNA]</scope>
    <source>
        <strain evidence="6 7">CBS 102.39</strain>
    </source>
</reference>
<accession>A0A8H4VK82</accession>
<dbReference type="Pfam" id="PF00400">
    <property type="entry name" value="WD40"/>
    <property type="match status" value="4"/>
</dbReference>
<feature type="repeat" description="WD" evidence="3">
    <location>
        <begin position="1029"/>
        <end position="1070"/>
    </location>
</feature>
<dbReference type="InterPro" id="IPR027417">
    <property type="entry name" value="P-loop_NTPase"/>
</dbReference>
<gene>
    <name evidence="6" type="ORF">D9613_011779</name>
</gene>
<dbReference type="PANTHER" id="PTHR19879:SF9">
    <property type="entry name" value="TRANSCRIPTION INITIATION FACTOR TFIID SUBUNIT 5"/>
    <property type="match status" value="1"/>
</dbReference>
<dbReference type="Proteomes" id="UP000521872">
    <property type="component" value="Unassembled WGS sequence"/>
</dbReference>
<dbReference type="SUPFAM" id="SSF50969">
    <property type="entry name" value="YVTN repeat-like/Quinoprotein amine dehydrogenase"/>
    <property type="match status" value="1"/>
</dbReference>
<organism evidence="6 7">
    <name type="scientific">Agrocybe pediades</name>
    <dbReference type="NCBI Taxonomy" id="84607"/>
    <lineage>
        <taxon>Eukaryota</taxon>
        <taxon>Fungi</taxon>
        <taxon>Dikarya</taxon>
        <taxon>Basidiomycota</taxon>
        <taxon>Agaricomycotina</taxon>
        <taxon>Agaricomycetes</taxon>
        <taxon>Agaricomycetidae</taxon>
        <taxon>Agaricales</taxon>
        <taxon>Agaricineae</taxon>
        <taxon>Strophariaceae</taxon>
        <taxon>Agrocybe</taxon>
    </lineage>
</organism>
<dbReference type="PANTHER" id="PTHR19879">
    <property type="entry name" value="TRANSCRIPTION INITIATION FACTOR TFIID"/>
    <property type="match status" value="1"/>
</dbReference>
<dbReference type="InterPro" id="IPR036322">
    <property type="entry name" value="WD40_repeat_dom_sf"/>
</dbReference>
<evidence type="ECO:0000313" key="7">
    <source>
        <dbReference type="Proteomes" id="UP000521872"/>
    </source>
</evidence>
<dbReference type="Gene3D" id="3.40.50.300">
    <property type="entry name" value="P-loop containing nucleotide triphosphate hydrolases"/>
    <property type="match status" value="1"/>
</dbReference>
<dbReference type="PROSITE" id="PS50294">
    <property type="entry name" value="WD_REPEATS_REGION"/>
    <property type="match status" value="2"/>
</dbReference>
<dbReference type="InterPro" id="IPR056884">
    <property type="entry name" value="NPHP3-like_N"/>
</dbReference>
<evidence type="ECO:0000256" key="1">
    <source>
        <dbReference type="ARBA" id="ARBA00022574"/>
    </source>
</evidence>
<evidence type="ECO:0000259" key="5">
    <source>
        <dbReference type="Pfam" id="PF24883"/>
    </source>
</evidence>
<dbReference type="Gene3D" id="2.130.10.10">
    <property type="entry name" value="YVTN repeat-like/Quinoprotein amine dehydrogenase"/>
    <property type="match status" value="3"/>
</dbReference>
<evidence type="ECO:0000313" key="6">
    <source>
        <dbReference type="EMBL" id="KAF4612687.1"/>
    </source>
</evidence>
<protein>
    <recommendedName>
        <fullName evidence="5">Nephrocystin 3-like N-terminal domain-containing protein</fullName>
    </recommendedName>
</protein>
<comment type="caution">
    <text evidence="6">The sequence shown here is derived from an EMBL/GenBank/DDBJ whole genome shotgun (WGS) entry which is preliminary data.</text>
</comment>
<keyword evidence="7" id="KW-1185">Reference proteome</keyword>
<evidence type="ECO:0000256" key="2">
    <source>
        <dbReference type="ARBA" id="ARBA00022737"/>
    </source>
</evidence>
<feature type="repeat" description="WD" evidence="3">
    <location>
        <begin position="1475"/>
        <end position="1516"/>
    </location>
</feature>
<keyword evidence="1 3" id="KW-0853">WD repeat</keyword>
<evidence type="ECO:0000256" key="4">
    <source>
        <dbReference type="SAM" id="MobiDB-lite"/>
    </source>
</evidence>